<accession>A0ABX0XZT7</accession>
<dbReference type="RefSeq" id="WP_167925568.1">
    <property type="nucleotide sequence ID" value="NZ_JAATVY010000007.1"/>
</dbReference>
<organism evidence="1 2">
    <name type="scientific">Planosporangium thailandense</name>
    <dbReference type="NCBI Taxonomy" id="765197"/>
    <lineage>
        <taxon>Bacteria</taxon>
        <taxon>Bacillati</taxon>
        <taxon>Actinomycetota</taxon>
        <taxon>Actinomycetes</taxon>
        <taxon>Micromonosporales</taxon>
        <taxon>Micromonosporaceae</taxon>
        <taxon>Planosporangium</taxon>
    </lineage>
</organism>
<comment type="caution">
    <text evidence="1">The sequence shown here is derived from an EMBL/GenBank/DDBJ whole genome shotgun (WGS) entry which is preliminary data.</text>
</comment>
<keyword evidence="2" id="KW-1185">Reference proteome</keyword>
<dbReference type="SUPFAM" id="SSF75169">
    <property type="entry name" value="DsrEFH-like"/>
    <property type="match status" value="1"/>
</dbReference>
<gene>
    <name evidence="1" type="ORF">HC031_13235</name>
</gene>
<sequence length="135" mass="14396">MATAVPRTDVLLTLMGAPHSSDLVTSCLRMAQALLERGASVQVWACGYATMLTQCSLGATKPRNLAAWGTEYPSTATLVGDLLATYPDTAYWYGCRFCGEDRGAASHIPGVRVQPPWRFADHVASAGTVVFLGVM</sequence>
<evidence type="ECO:0000313" key="1">
    <source>
        <dbReference type="EMBL" id="NJC70669.1"/>
    </source>
</evidence>
<protein>
    <recommendedName>
        <fullName evidence="3">DsrE/DsrF-like family protein</fullName>
    </recommendedName>
</protein>
<evidence type="ECO:0008006" key="3">
    <source>
        <dbReference type="Google" id="ProtNLM"/>
    </source>
</evidence>
<reference evidence="1 2" key="1">
    <citation type="submission" date="2020-03" db="EMBL/GenBank/DDBJ databases">
        <title>WGS of the type strain of Planosporangium spp.</title>
        <authorList>
            <person name="Thawai C."/>
        </authorList>
    </citation>
    <scope>NUCLEOTIDE SEQUENCE [LARGE SCALE GENOMIC DNA]</scope>
    <source>
        <strain evidence="1 2">TBRC 5610</strain>
    </source>
</reference>
<dbReference type="Proteomes" id="UP000722989">
    <property type="component" value="Unassembled WGS sequence"/>
</dbReference>
<evidence type="ECO:0000313" key="2">
    <source>
        <dbReference type="Proteomes" id="UP000722989"/>
    </source>
</evidence>
<dbReference type="InterPro" id="IPR027396">
    <property type="entry name" value="DsrEFH-like"/>
</dbReference>
<name>A0ABX0XZT7_9ACTN</name>
<dbReference type="EMBL" id="JAATVY010000007">
    <property type="protein sequence ID" value="NJC70669.1"/>
    <property type="molecule type" value="Genomic_DNA"/>
</dbReference>
<proteinExistence type="predicted"/>